<dbReference type="PANTHER" id="PTHR11388:SF76">
    <property type="entry name" value="SOLUTE CARRIER ORGANIC ANION TRANSPORTER FAMILY MEMBER"/>
    <property type="match status" value="1"/>
</dbReference>
<evidence type="ECO:0000256" key="5">
    <source>
        <dbReference type="ARBA" id="ARBA00022989"/>
    </source>
</evidence>
<dbReference type="Gene3D" id="1.20.1250.20">
    <property type="entry name" value="MFS general substrate transporter like domains"/>
    <property type="match status" value="1"/>
</dbReference>
<keyword evidence="6 8" id="KW-0472">Membrane</keyword>
<dbReference type="SUPFAM" id="SSF100895">
    <property type="entry name" value="Kazal-type serine protease inhibitors"/>
    <property type="match status" value="1"/>
</dbReference>
<dbReference type="PROSITE" id="PS51465">
    <property type="entry name" value="KAZAL_2"/>
    <property type="match status" value="1"/>
</dbReference>
<dbReference type="RefSeq" id="XP_013793841.2">
    <property type="nucleotide sequence ID" value="XM_013938387.2"/>
</dbReference>
<dbReference type="InterPro" id="IPR002350">
    <property type="entry name" value="Kazal_dom"/>
</dbReference>
<keyword evidence="3" id="KW-1003">Cell membrane</keyword>
<feature type="non-terminal residue" evidence="11">
    <location>
        <position position="1"/>
    </location>
</feature>
<dbReference type="SUPFAM" id="SSF103473">
    <property type="entry name" value="MFS general substrate transporter"/>
    <property type="match status" value="1"/>
</dbReference>
<organism evidence="10 11">
    <name type="scientific">Limulus polyphemus</name>
    <name type="common">Atlantic horseshoe crab</name>
    <dbReference type="NCBI Taxonomy" id="6850"/>
    <lineage>
        <taxon>Eukaryota</taxon>
        <taxon>Metazoa</taxon>
        <taxon>Ecdysozoa</taxon>
        <taxon>Arthropoda</taxon>
        <taxon>Chelicerata</taxon>
        <taxon>Merostomata</taxon>
        <taxon>Xiphosura</taxon>
        <taxon>Limulidae</taxon>
        <taxon>Limulus</taxon>
    </lineage>
</organism>
<evidence type="ECO:0000313" key="10">
    <source>
        <dbReference type="Proteomes" id="UP000694941"/>
    </source>
</evidence>
<evidence type="ECO:0000313" key="11">
    <source>
        <dbReference type="RefSeq" id="XP_013793841.2"/>
    </source>
</evidence>
<dbReference type="InterPro" id="IPR036058">
    <property type="entry name" value="Kazal_dom_sf"/>
</dbReference>
<feature type="transmembrane region" description="Helical" evidence="8">
    <location>
        <begin position="12"/>
        <end position="32"/>
    </location>
</feature>
<keyword evidence="10" id="KW-1185">Reference proteome</keyword>
<name>A0ABM1C474_LIMPO</name>
<keyword evidence="4 8" id="KW-0812">Transmembrane</keyword>
<dbReference type="InterPro" id="IPR036259">
    <property type="entry name" value="MFS_trans_sf"/>
</dbReference>
<keyword evidence="5 8" id="KW-1133">Transmembrane helix</keyword>
<comment type="subcellular location">
    <subcellularLocation>
        <location evidence="1">Cell membrane</location>
        <topology evidence="1">Multi-pass membrane protein</topology>
    </subcellularLocation>
</comment>
<protein>
    <submittedName>
        <fullName evidence="11">Solute carrier organic anion transporter family member 4C1-like</fullName>
    </submittedName>
</protein>
<dbReference type="Proteomes" id="UP000694941">
    <property type="component" value="Unplaced"/>
</dbReference>
<feature type="transmembrane region" description="Helical" evidence="8">
    <location>
        <begin position="52"/>
        <end position="73"/>
    </location>
</feature>
<keyword evidence="7" id="KW-1015">Disulfide bond</keyword>
<dbReference type="Pfam" id="PF03137">
    <property type="entry name" value="OATP"/>
    <property type="match status" value="1"/>
</dbReference>
<evidence type="ECO:0000256" key="2">
    <source>
        <dbReference type="ARBA" id="ARBA00009657"/>
    </source>
</evidence>
<evidence type="ECO:0000256" key="3">
    <source>
        <dbReference type="ARBA" id="ARBA00022475"/>
    </source>
</evidence>
<dbReference type="PANTHER" id="PTHR11388">
    <property type="entry name" value="ORGANIC ANION TRANSPORTER"/>
    <property type="match status" value="1"/>
</dbReference>
<feature type="domain" description="Kazal-like" evidence="9">
    <location>
        <begin position="121"/>
        <end position="179"/>
    </location>
</feature>
<evidence type="ECO:0000256" key="1">
    <source>
        <dbReference type="ARBA" id="ARBA00004651"/>
    </source>
</evidence>
<feature type="transmembrane region" description="Helical" evidence="8">
    <location>
        <begin position="85"/>
        <end position="104"/>
    </location>
</feature>
<comment type="similarity">
    <text evidence="2">Belongs to the organo anion transporter (TC 2.A.60) family.</text>
</comment>
<evidence type="ECO:0000256" key="8">
    <source>
        <dbReference type="SAM" id="Phobius"/>
    </source>
</evidence>
<feature type="non-terminal residue" evidence="11">
    <location>
        <position position="179"/>
    </location>
</feature>
<evidence type="ECO:0000256" key="7">
    <source>
        <dbReference type="ARBA" id="ARBA00023157"/>
    </source>
</evidence>
<gene>
    <name evidence="11" type="primary">LOC106477866</name>
</gene>
<dbReference type="InterPro" id="IPR004156">
    <property type="entry name" value="OATP"/>
</dbReference>
<evidence type="ECO:0000256" key="4">
    <source>
        <dbReference type="ARBA" id="ARBA00022692"/>
    </source>
</evidence>
<evidence type="ECO:0000256" key="6">
    <source>
        <dbReference type="ARBA" id="ARBA00023136"/>
    </source>
</evidence>
<accession>A0ABM1C474</accession>
<evidence type="ECO:0000259" key="9">
    <source>
        <dbReference type="PROSITE" id="PS51465"/>
    </source>
</evidence>
<proteinExistence type="inferred from homology"/>
<reference evidence="11" key="1">
    <citation type="submission" date="2025-08" db="UniProtKB">
        <authorList>
            <consortium name="RefSeq"/>
        </authorList>
    </citation>
    <scope>IDENTIFICATION</scope>
    <source>
        <tissue evidence="11">Muscle</tissue>
    </source>
</reference>
<dbReference type="GeneID" id="106477866"/>
<sequence length="179" mass="19605">MPKALLKLARNPIFVCHTASLTLRIIGFSGYFVFMPKYMENQFRQSASTASLFSGATSILTMLVGIMLGGAVIRKFKPRPRYLTGYMVGVEFFSLAGLFASMFIGCPSLDMAGTTLVGNELNLNNECNNGCGCTQHVFEPICGPDGHSNYFSPCFAGCKALNNTDENLVRIYVNLFITH</sequence>